<evidence type="ECO:0000256" key="1">
    <source>
        <dbReference type="SAM" id="MobiDB-lite"/>
    </source>
</evidence>
<gene>
    <name evidence="4" type="ORF">TM35_000471120</name>
    <name evidence="3" type="ORF">TM35_001041030</name>
</gene>
<evidence type="ECO:0000256" key="2">
    <source>
        <dbReference type="SAM" id="Phobius"/>
    </source>
</evidence>
<comment type="caution">
    <text evidence="4">The sequence shown here is derived from an EMBL/GenBank/DDBJ whole genome shotgun (WGS) entry which is preliminary data.</text>
</comment>
<name>A0A1X0NHT7_9TRYP</name>
<reference evidence="4 5" key="1">
    <citation type="submission" date="2017-03" db="EMBL/GenBank/DDBJ databases">
        <title>An alternative strategy for trypanosome survival in the mammalian bloodstream revealed through genome and transcriptome analysis of the ubiquitous bovine parasite Trypanosoma (Megatrypanum) theileri.</title>
        <authorList>
            <person name="Kelly S."/>
            <person name="Ivens A."/>
            <person name="Mott A."/>
            <person name="O'Neill E."/>
            <person name="Emms D."/>
            <person name="Macleod O."/>
            <person name="Voorheis P."/>
            <person name="Matthews J."/>
            <person name="Matthews K."/>
            <person name="Carrington M."/>
        </authorList>
    </citation>
    <scope>NUCLEOTIDE SEQUENCE [LARGE SCALE GENOMIC DNA]</scope>
    <source>
        <strain evidence="4">Edinburgh</strain>
    </source>
</reference>
<dbReference type="VEuPathDB" id="TriTrypDB:TM35_001041030"/>
<dbReference type="EMBL" id="NBCO01000104">
    <property type="protein sequence ID" value="ORC81919.1"/>
    <property type="molecule type" value="Genomic_DNA"/>
</dbReference>
<feature type="compositionally biased region" description="Pro residues" evidence="1">
    <location>
        <begin position="28"/>
        <end position="37"/>
    </location>
</feature>
<feature type="compositionally biased region" description="Low complexity" evidence="1">
    <location>
        <begin position="87"/>
        <end position="98"/>
    </location>
</feature>
<feature type="compositionally biased region" description="Polar residues" evidence="1">
    <location>
        <begin position="252"/>
        <end position="271"/>
    </location>
</feature>
<feature type="compositionally biased region" description="Low complexity" evidence="1">
    <location>
        <begin position="237"/>
        <end position="251"/>
    </location>
</feature>
<dbReference type="Proteomes" id="UP000192257">
    <property type="component" value="Unassembled WGS sequence"/>
</dbReference>
<dbReference type="GeneID" id="39990152"/>
<dbReference type="RefSeq" id="XP_028878283.1">
    <property type="nucleotide sequence ID" value="XM_029030372.1"/>
</dbReference>
<feature type="compositionally biased region" description="Basic and acidic residues" evidence="1">
    <location>
        <begin position="73"/>
        <end position="85"/>
    </location>
</feature>
<keyword evidence="2" id="KW-0812">Transmembrane</keyword>
<protein>
    <recommendedName>
        <fullName evidence="6">Mucin TcMUCII</fullName>
    </recommendedName>
</protein>
<keyword evidence="5" id="KW-1185">Reference proteome</keyword>
<feature type="compositionally biased region" description="Polar residues" evidence="1">
    <location>
        <begin position="192"/>
        <end position="214"/>
    </location>
</feature>
<evidence type="ECO:0000313" key="3">
    <source>
        <dbReference type="EMBL" id="ORC81919.1"/>
    </source>
</evidence>
<keyword evidence="2" id="KW-0472">Membrane</keyword>
<feature type="compositionally biased region" description="Polar residues" evidence="1">
    <location>
        <begin position="146"/>
        <end position="162"/>
    </location>
</feature>
<organism evidence="4 5">
    <name type="scientific">Trypanosoma theileri</name>
    <dbReference type="NCBI Taxonomy" id="67003"/>
    <lineage>
        <taxon>Eukaryota</taxon>
        <taxon>Discoba</taxon>
        <taxon>Euglenozoa</taxon>
        <taxon>Kinetoplastea</taxon>
        <taxon>Metakinetoplastina</taxon>
        <taxon>Trypanosomatida</taxon>
        <taxon>Trypanosomatidae</taxon>
        <taxon>Trypanosoma</taxon>
    </lineage>
</organism>
<feature type="compositionally biased region" description="Polar residues" evidence="1">
    <location>
        <begin position="223"/>
        <end position="236"/>
    </location>
</feature>
<proteinExistence type="predicted"/>
<feature type="region of interest" description="Disordered" evidence="1">
    <location>
        <begin position="28"/>
        <end position="311"/>
    </location>
</feature>
<feature type="compositionally biased region" description="Low complexity" evidence="1">
    <location>
        <begin position="277"/>
        <end position="292"/>
    </location>
</feature>
<feature type="compositionally biased region" description="Polar residues" evidence="1">
    <location>
        <begin position="117"/>
        <end position="135"/>
    </location>
</feature>
<feature type="compositionally biased region" description="Polar residues" evidence="1">
    <location>
        <begin position="43"/>
        <end position="56"/>
    </location>
</feature>
<accession>A0A1X0NHT7</accession>
<dbReference type="VEuPathDB" id="TriTrypDB:TM35_000471120"/>
<feature type="transmembrane region" description="Helical" evidence="2">
    <location>
        <begin position="7"/>
        <end position="27"/>
    </location>
</feature>
<evidence type="ECO:0000313" key="4">
    <source>
        <dbReference type="EMBL" id="ORC84217.1"/>
    </source>
</evidence>
<dbReference type="EMBL" id="NBCO01000047">
    <property type="protein sequence ID" value="ORC84217.1"/>
    <property type="molecule type" value="Genomic_DNA"/>
</dbReference>
<evidence type="ECO:0000313" key="5">
    <source>
        <dbReference type="Proteomes" id="UP000192257"/>
    </source>
</evidence>
<keyword evidence="2" id="KW-1133">Transmembrane helix</keyword>
<dbReference type="AlphaFoldDB" id="A0A1X0NHT7"/>
<sequence length="333" mass="34105">MVLRRVFYFLVFLLNIICVCGAIGVSGSPPPAAPPPRADQDNSDSLTNVGQETTTLRPGPEEPGPDSSGLDAGRSHSKDVERQQEEGASGSALKAKSSQPNESEGGLLPGAKPAINTLGTGDSPQRGSDHINGQSEHNHQGGSSGSGRTEPSKPSATDPEQNSELKDKSNKNPDTLSPVPSPSKPSEIPTAPDSSSEQLQDTTPTGTQDSTQNDHSNDKSTDRTGNTSNQDGTAPQSSTSSNSSTENAAGSDNANAENGTASEASGTTSNHEAVAGNTNATTTTTTATTTTTLPPELTNNKKGDADSSSSISSSVWVRVPLLIVVTLACILVC</sequence>
<evidence type="ECO:0008006" key="6">
    <source>
        <dbReference type="Google" id="ProtNLM"/>
    </source>
</evidence>